<dbReference type="CDD" id="cd06558">
    <property type="entry name" value="crotonase-like"/>
    <property type="match status" value="1"/>
</dbReference>
<comment type="subcellular location">
    <subcellularLocation>
        <location evidence="1">Peroxisome</location>
    </subcellularLocation>
</comment>
<dbReference type="Pfam" id="PF02737">
    <property type="entry name" value="3HCDH_N"/>
    <property type="match status" value="1"/>
</dbReference>
<keyword evidence="9" id="KW-0576">Peroxisome</keyword>
<feature type="domain" description="3-hydroxyacyl-CoA dehydrogenase NAD binding" evidence="16">
    <location>
        <begin position="290"/>
        <end position="468"/>
    </location>
</feature>
<comment type="similarity">
    <text evidence="14">Belongs to the enoyl-CoA hydratase/isomerase family.</text>
</comment>
<evidence type="ECO:0000256" key="10">
    <source>
        <dbReference type="ARBA" id="ARBA00023235"/>
    </source>
</evidence>
<keyword evidence="10" id="KW-0413">Isomerase</keyword>
<dbReference type="GO" id="GO:0004300">
    <property type="term" value="F:enoyl-CoA hydratase activity"/>
    <property type="evidence" value="ECO:0007669"/>
    <property type="project" value="UniProtKB-ARBA"/>
</dbReference>
<dbReference type="FunFam" id="1.10.1040.50:FF:000006">
    <property type="entry name" value="Peroxisomal bifunctional enzyme"/>
    <property type="match status" value="1"/>
</dbReference>
<dbReference type="RefSeq" id="WP_108402938.1">
    <property type="nucleotide sequence ID" value="NZ_NESP01000002.1"/>
</dbReference>
<keyword evidence="18" id="KW-1185">Reference proteome</keyword>
<keyword evidence="11" id="KW-0456">Lyase</keyword>
<dbReference type="Gene3D" id="1.10.1040.50">
    <property type="match status" value="1"/>
</dbReference>
<dbReference type="InterPro" id="IPR008927">
    <property type="entry name" value="6-PGluconate_DH-like_C_sf"/>
</dbReference>
<dbReference type="SUPFAM" id="SSF48179">
    <property type="entry name" value="6-phosphogluconate dehydrogenase C-terminal domain-like"/>
    <property type="match status" value="2"/>
</dbReference>
<sequence>MVLISPVQGQVKQGVYVITLDNPPVNAISISVRRGLISAVNDFEQSNAQVAVLVGSNGTFIAGADIHEFARTSDGPVLLDVVRVIENCKKPIVAALQGAVLGGGLEVALACDARIAHVDTVIGLPEVSLGIIPGAGGTQLLPRRIGISRAIDIICGAQRLSAEEAKHLRLVDSVVCSDILVAANLFARNIEHKSSVRDELVPNEDPALIDQAINRYTKLGRCRPAIAKAIDLIQAAARLPIEEGLVLESAAFLELRKSQEAQALRHLFFAEKTCRKPPQTKEVAPIPINTVCVIGAGTMGTGIAICLLDAEFSVMLLEQDKEALDKGEERIFSHYQKQVETGKLSPVEASKCLSHLLCSLNWEELAKADLVIEAVYEDMLVKQDVFKKIDQFANPNAILATNTSYLSVDKIALATTRPKRVIGLHFFSPANVMKLLEIVNAKQTCLETLHAVIAFGNRLNKYPVVTKDSFGFIGNRIYNAYRTQCEFMLEDGAWPEEVDAALVDFGMAMGPFTVADLSGLDIAWRMRKTQRKNQETRYVDILDTLCELGRFGRKTSAGYYDYTNGKKQANTSELVRQIIENASQRRRIKRRTLNSKHIQNRALLSMVNEAALLMREGVAQRASDIDVVFVHGYGFPRWQGGPVFWARQQDRQQLQSDIAGLAEHGGNSFVLADISILFESSP</sequence>
<evidence type="ECO:0000313" key="18">
    <source>
        <dbReference type="Proteomes" id="UP000251341"/>
    </source>
</evidence>
<evidence type="ECO:0000256" key="8">
    <source>
        <dbReference type="ARBA" id="ARBA00023098"/>
    </source>
</evidence>
<dbReference type="InterPro" id="IPR018376">
    <property type="entry name" value="Enoyl-CoA_hyd/isom_CS"/>
</dbReference>
<comment type="caution">
    <text evidence="17">The sequence shown here is derived from an EMBL/GenBank/DDBJ whole genome shotgun (WGS) entry which is preliminary data.</text>
</comment>
<comment type="pathway">
    <text evidence="2">Lipid metabolism; fatty acid beta-oxidation.</text>
</comment>
<evidence type="ECO:0000256" key="2">
    <source>
        <dbReference type="ARBA" id="ARBA00005005"/>
    </source>
</evidence>
<evidence type="ECO:0000256" key="13">
    <source>
        <dbReference type="ARBA" id="ARBA00049556"/>
    </source>
</evidence>
<keyword evidence="7" id="KW-0520">NAD</keyword>
<dbReference type="Proteomes" id="UP000251341">
    <property type="component" value="Unassembled WGS sequence"/>
</dbReference>
<keyword evidence="6" id="KW-0560">Oxidoreductase</keyword>
<dbReference type="PROSITE" id="PS00166">
    <property type="entry name" value="ENOYL_COA_HYDRATASE"/>
    <property type="match status" value="1"/>
</dbReference>
<gene>
    <name evidence="17" type="ORF">B9Z44_14265</name>
</gene>
<dbReference type="Pfam" id="PF00725">
    <property type="entry name" value="3HCDH"/>
    <property type="match status" value="1"/>
</dbReference>
<dbReference type="GO" id="GO:0070403">
    <property type="term" value="F:NAD+ binding"/>
    <property type="evidence" value="ECO:0007669"/>
    <property type="project" value="InterPro"/>
</dbReference>
<evidence type="ECO:0000259" key="16">
    <source>
        <dbReference type="Pfam" id="PF02737"/>
    </source>
</evidence>
<dbReference type="Gene3D" id="3.90.226.10">
    <property type="entry name" value="2-enoyl-CoA Hydratase, Chain A, domain 1"/>
    <property type="match status" value="1"/>
</dbReference>
<evidence type="ECO:0000313" key="17">
    <source>
        <dbReference type="EMBL" id="PUE56411.1"/>
    </source>
</evidence>
<keyword evidence="4" id="KW-0276">Fatty acid metabolism</keyword>
<keyword evidence="5" id="KW-0442">Lipid degradation</keyword>
<dbReference type="EMBL" id="NESP01000002">
    <property type="protein sequence ID" value="PUE56411.1"/>
    <property type="molecule type" value="Genomic_DNA"/>
</dbReference>
<proteinExistence type="inferred from homology"/>
<evidence type="ECO:0000259" key="15">
    <source>
        <dbReference type="Pfam" id="PF00725"/>
    </source>
</evidence>
<evidence type="ECO:0000256" key="6">
    <source>
        <dbReference type="ARBA" id="ARBA00023002"/>
    </source>
</evidence>
<dbReference type="GO" id="GO:0003857">
    <property type="term" value="F:(3S)-3-hydroxyacyl-CoA dehydrogenase (NAD+) activity"/>
    <property type="evidence" value="ECO:0007669"/>
    <property type="project" value="UniProtKB-EC"/>
</dbReference>
<evidence type="ECO:0000256" key="5">
    <source>
        <dbReference type="ARBA" id="ARBA00022963"/>
    </source>
</evidence>
<accession>A0A315EGI8</accession>
<dbReference type="GO" id="GO:0016853">
    <property type="term" value="F:isomerase activity"/>
    <property type="evidence" value="ECO:0007669"/>
    <property type="project" value="UniProtKB-KW"/>
</dbReference>
<keyword evidence="12" id="KW-0511">Multifunctional enzyme</keyword>
<dbReference type="InterPro" id="IPR001753">
    <property type="entry name" value="Enoyl-CoA_hydra/iso"/>
</dbReference>
<keyword evidence="8" id="KW-0443">Lipid metabolism</keyword>
<evidence type="ECO:0000256" key="11">
    <source>
        <dbReference type="ARBA" id="ARBA00023239"/>
    </source>
</evidence>
<protein>
    <submittedName>
        <fullName evidence="17">3-hydroxyacyl-CoA dehydrogenase</fullName>
    </submittedName>
</protein>
<dbReference type="Gene3D" id="3.40.50.720">
    <property type="entry name" value="NAD(P)-binding Rossmann-like Domain"/>
    <property type="match status" value="1"/>
</dbReference>
<dbReference type="FunFam" id="3.40.50.720:FF:000009">
    <property type="entry name" value="Fatty oxidation complex, alpha subunit"/>
    <property type="match status" value="1"/>
</dbReference>
<dbReference type="PANTHER" id="PTHR23309">
    <property type="entry name" value="3-HYDROXYACYL-COA DEHYROGENASE"/>
    <property type="match status" value="1"/>
</dbReference>
<dbReference type="InterPro" id="IPR029045">
    <property type="entry name" value="ClpP/crotonase-like_dom_sf"/>
</dbReference>
<evidence type="ECO:0000256" key="1">
    <source>
        <dbReference type="ARBA" id="ARBA00004275"/>
    </source>
</evidence>
<dbReference type="InterPro" id="IPR006108">
    <property type="entry name" value="3HC_DH_C"/>
</dbReference>
<dbReference type="UniPathway" id="UPA00659"/>
<dbReference type="AlphaFoldDB" id="A0A315EGI8"/>
<comment type="catalytic activity">
    <reaction evidence="13">
        <text>a (3S)-3-hydroxyacyl-CoA + NAD(+) = a 3-oxoacyl-CoA + NADH + H(+)</text>
        <dbReference type="Rhea" id="RHEA:22432"/>
        <dbReference type="ChEBI" id="CHEBI:15378"/>
        <dbReference type="ChEBI" id="CHEBI:57318"/>
        <dbReference type="ChEBI" id="CHEBI:57540"/>
        <dbReference type="ChEBI" id="CHEBI:57945"/>
        <dbReference type="ChEBI" id="CHEBI:90726"/>
        <dbReference type="EC" id="1.1.1.35"/>
    </reaction>
</comment>
<dbReference type="InterPro" id="IPR036291">
    <property type="entry name" value="NAD(P)-bd_dom_sf"/>
</dbReference>
<comment type="similarity">
    <text evidence="3">In the N-terminal section; belongs to the enoyl-CoA hydratase/isomerase family.</text>
</comment>
<dbReference type="GO" id="GO:0006635">
    <property type="term" value="P:fatty acid beta-oxidation"/>
    <property type="evidence" value="ECO:0007669"/>
    <property type="project" value="UniProtKB-UniPathway"/>
</dbReference>
<dbReference type="SUPFAM" id="SSF51735">
    <property type="entry name" value="NAD(P)-binding Rossmann-fold domains"/>
    <property type="match status" value="1"/>
</dbReference>
<dbReference type="InterPro" id="IPR006176">
    <property type="entry name" value="3-OHacyl-CoA_DH_NAD-bd"/>
</dbReference>
<evidence type="ECO:0000256" key="9">
    <source>
        <dbReference type="ARBA" id="ARBA00023140"/>
    </source>
</evidence>
<evidence type="ECO:0000256" key="7">
    <source>
        <dbReference type="ARBA" id="ARBA00023027"/>
    </source>
</evidence>
<feature type="domain" description="3-hydroxyacyl-CoA dehydrogenase C-terminal" evidence="15">
    <location>
        <begin position="471"/>
        <end position="562"/>
    </location>
</feature>
<name>A0A315EGI8_9BURK</name>
<evidence type="ECO:0000256" key="12">
    <source>
        <dbReference type="ARBA" id="ARBA00023268"/>
    </source>
</evidence>
<evidence type="ECO:0000256" key="3">
    <source>
        <dbReference type="ARBA" id="ARBA00008750"/>
    </source>
</evidence>
<evidence type="ECO:0000256" key="14">
    <source>
        <dbReference type="RuleBase" id="RU003707"/>
    </source>
</evidence>
<organism evidence="17 18">
    <name type="scientific">Limnohabitans curvus</name>
    <dbReference type="NCBI Taxonomy" id="323423"/>
    <lineage>
        <taxon>Bacteria</taxon>
        <taxon>Pseudomonadati</taxon>
        <taxon>Pseudomonadota</taxon>
        <taxon>Betaproteobacteria</taxon>
        <taxon>Burkholderiales</taxon>
        <taxon>Comamonadaceae</taxon>
        <taxon>Limnohabitans</taxon>
    </lineage>
</organism>
<reference evidence="17 18" key="1">
    <citation type="submission" date="2017-04" db="EMBL/GenBank/DDBJ databases">
        <title>Unexpected and diverse lifestyles within the genus Limnohabitans.</title>
        <authorList>
            <person name="Kasalicky V."/>
            <person name="Mehrshad M."/>
            <person name="Andrei S.-A."/>
            <person name="Salcher M."/>
            <person name="Kratochvilova H."/>
            <person name="Simek K."/>
            <person name="Ghai R."/>
        </authorList>
    </citation>
    <scope>NUCLEOTIDE SEQUENCE [LARGE SCALE GENOMIC DNA]</scope>
    <source>
        <strain evidence="17 18">MWH-C5</strain>
    </source>
</reference>
<dbReference type="Pfam" id="PF00378">
    <property type="entry name" value="ECH_1"/>
    <property type="match status" value="1"/>
</dbReference>
<evidence type="ECO:0000256" key="4">
    <source>
        <dbReference type="ARBA" id="ARBA00022832"/>
    </source>
</evidence>
<dbReference type="SUPFAM" id="SSF52096">
    <property type="entry name" value="ClpP/crotonase"/>
    <property type="match status" value="1"/>
</dbReference>